<organism evidence="2 3">
    <name type="scientific">Bauldia litoralis</name>
    <dbReference type="NCBI Taxonomy" id="665467"/>
    <lineage>
        <taxon>Bacteria</taxon>
        <taxon>Pseudomonadati</taxon>
        <taxon>Pseudomonadota</taxon>
        <taxon>Alphaproteobacteria</taxon>
        <taxon>Hyphomicrobiales</taxon>
        <taxon>Kaistiaceae</taxon>
        <taxon>Bauldia</taxon>
    </lineage>
</organism>
<dbReference type="Proteomes" id="UP000199071">
    <property type="component" value="Unassembled WGS sequence"/>
</dbReference>
<feature type="domain" description="Amidohydrolase-related" evidence="1">
    <location>
        <begin position="6"/>
        <end position="275"/>
    </location>
</feature>
<keyword evidence="2" id="KW-0378">Hydrolase</keyword>
<dbReference type="PANTHER" id="PTHR35563:SF2">
    <property type="entry name" value="BARREL METAL-DEPENDENT HYDROLASE, PUTATIVE (AFU_ORTHOLOGUE AFUA_1G16240)-RELATED"/>
    <property type="match status" value="1"/>
</dbReference>
<name>A0A1G6BUL8_9HYPH</name>
<evidence type="ECO:0000259" key="1">
    <source>
        <dbReference type="Pfam" id="PF04909"/>
    </source>
</evidence>
<dbReference type="RefSeq" id="WP_090876136.1">
    <property type="nucleotide sequence ID" value="NZ_FMXQ01000003.1"/>
</dbReference>
<dbReference type="SUPFAM" id="SSF51556">
    <property type="entry name" value="Metallo-dependent hydrolases"/>
    <property type="match status" value="1"/>
</dbReference>
<gene>
    <name evidence="2" type="ORF">SAMN02982931_01871</name>
</gene>
<dbReference type="STRING" id="665467.SAMN02982931_01871"/>
<dbReference type="EMBL" id="FMXQ01000003">
    <property type="protein sequence ID" value="SDB24278.1"/>
    <property type="molecule type" value="Genomic_DNA"/>
</dbReference>
<dbReference type="PANTHER" id="PTHR35563">
    <property type="entry name" value="BARREL METAL-DEPENDENT HYDROLASE, PUTATIVE (AFU_ORTHOLOGUE AFUA_1G16240)-RELATED"/>
    <property type="match status" value="1"/>
</dbReference>
<reference evidence="2 3" key="1">
    <citation type="submission" date="2016-10" db="EMBL/GenBank/DDBJ databases">
        <authorList>
            <person name="de Groot N.N."/>
        </authorList>
    </citation>
    <scope>NUCLEOTIDE SEQUENCE [LARGE SCALE GENOMIC DNA]</scope>
    <source>
        <strain evidence="2 3">ATCC 35022</strain>
    </source>
</reference>
<evidence type="ECO:0000313" key="3">
    <source>
        <dbReference type="Proteomes" id="UP000199071"/>
    </source>
</evidence>
<dbReference type="InterPro" id="IPR006680">
    <property type="entry name" value="Amidohydro-rel"/>
</dbReference>
<dbReference type="AlphaFoldDB" id="A0A1G6BUL8"/>
<sequence>MSALADSHFHLFGRGFPGSDGQPVLGARSEVETYEAYRRDHAIVGGLVIGYEGGGIDPDNNRYIRALARSRPWMATLAYVDINDGATSENVRHLLGEGHLGIVGYAPDRQAAETIAAWPEATWRILDDRGAIISINATPEAMPALAGVVSRYARCRFLFAHVGLPGRYAETPGAAEAEARISGLLGMADAGNVLVKISGLYAISDPASAHPHEAAAPFVKAVLDRFGPERCLWASDFSPALEFLPFEQTVDNPWLDDLAPEDRDRVMGGNLLALLRGRGWTGAAG</sequence>
<protein>
    <submittedName>
        <fullName evidence="2">Predicted metal-dependent hydrolase, TIM-barrel fold</fullName>
    </submittedName>
</protein>
<dbReference type="OrthoDB" id="9787654at2"/>
<dbReference type="Pfam" id="PF04909">
    <property type="entry name" value="Amidohydro_2"/>
    <property type="match status" value="1"/>
</dbReference>
<dbReference type="GO" id="GO:0016787">
    <property type="term" value="F:hydrolase activity"/>
    <property type="evidence" value="ECO:0007669"/>
    <property type="project" value="UniProtKB-KW"/>
</dbReference>
<keyword evidence="3" id="KW-1185">Reference proteome</keyword>
<dbReference type="InterPro" id="IPR052358">
    <property type="entry name" value="Aro_Compnd_Degr_Hydrolases"/>
</dbReference>
<accession>A0A1G6BUL8</accession>
<dbReference type="Gene3D" id="3.20.20.140">
    <property type="entry name" value="Metal-dependent hydrolases"/>
    <property type="match status" value="1"/>
</dbReference>
<proteinExistence type="predicted"/>
<evidence type="ECO:0000313" key="2">
    <source>
        <dbReference type="EMBL" id="SDB24278.1"/>
    </source>
</evidence>
<dbReference type="InterPro" id="IPR032466">
    <property type="entry name" value="Metal_Hydrolase"/>
</dbReference>